<comment type="caution">
    <text evidence="1">The sequence shown here is derived from an EMBL/GenBank/DDBJ whole genome shotgun (WGS) entry which is preliminary data.</text>
</comment>
<dbReference type="OrthoDB" id="6760456at2759"/>
<gene>
    <name evidence="1" type="ORF">ACAOBT_LOCUS27136</name>
</gene>
<evidence type="ECO:0000313" key="2">
    <source>
        <dbReference type="Proteomes" id="UP001152888"/>
    </source>
</evidence>
<keyword evidence="2" id="KW-1185">Reference proteome</keyword>
<accession>A0A9P0LZT5</accession>
<sequence length="95" mass="10769">MCTALLVVMNHGFTVMNQKINDSRLFGCFKVKKSQQVIRSRSVSKKMVATFVSKAGHIAIIPLNEQRTVTADWYTTICLPKVITELRKINPKEES</sequence>
<dbReference type="AlphaFoldDB" id="A0A9P0LZT5"/>
<reference evidence="1" key="1">
    <citation type="submission" date="2022-03" db="EMBL/GenBank/DDBJ databases">
        <authorList>
            <person name="Sayadi A."/>
        </authorList>
    </citation>
    <scope>NUCLEOTIDE SEQUENCE</scope>
</reference>
<protein>
    <submittedName>
        <fullName evidence="1">Uncharacterized protein</fullName>
    </submittedName>
</protein>
<organism evidence="1 2">
    <name type="scientific">Acanthoscelides obtectus</name>
    <name type="common">Bean weevil</name>
    <name type="synonym">Bruchus obtectus</name>
    <dbReference type="NCBI Taxonomy" id="200917"/>
    <lineage>
        <taxon>Eukaryota</taxon>
        <taxon>Metazoa</taxon>
        <taxon>Ecdysozoa</taxon>
        <taxon>Arthropoda</taxon>
        <taxon>Hexapoda</taxon>
        <taxon>Insecta</taxon>
        <taxon>Pterygota</taxon>
        <taxon>Neoptera</taxon>
        <taxon>Endopterygota</taxon>
        <taxon>Coleoptera</taxon>
        <taxon>Polyphaga</taxon>
        <taxon>Cucujiformia</taxon>
        <taxon>Chrysomeloidea</taxon>
        <taxon>Chrysomelidae</taxon>
        <taxon>Bruchinae</taxon>
        <taxon>Bruchini</taxon>
        <taxon>Acanthoscelides</taxon>
    </lineage>
</organism>
<proteinExistence type="predicted"/>
<evidence type="ECO:0000313" key="1">
    <source>
        <dbReference type="EMBL" id="CAH2003041.1"/>
    </source>
</evidence>
<name>A0A9P0LZT5_ACAOB</name>
<dbReference type="EMBL" id="CAKOFQ010007525">
    <property type="protein sequence ID" value="CAH2003041.1"/>
    <property type="molecule type" value="Genomic_DNA"/>
</dbReference>
<dbReference type="Proteomes" id="UP001152888">
    <property type="component" value="Unassembled WGS sequence"/>
</dbReference>